<evidence type="ECO:0000313" key="2">
    <source>
        <dbReference type="Proteomes" id="UP000009375"/>
    </source>
</evidence>
<proteinExistence type="predicted"/>
<organism evidence="1 2">
    <name type="scientific">Candidatus Parvarchaeum acidiphilum ARMAN-4</name>
    <dbReference type="NCBI Taxonomy" id="662760"/>
    <lineage>
        <taxon>Archaea</taxon>
        <taxon>Candidatus Parvarchaeota</taxon>
        <taxon>Candidatus Parvarchaeum</taxon>
    </lineage>
</organism>
<accession>D2EFN8</accession>
<sequence length="39" mass="4528">MFMIVNGEKEVKVTLEEGLKIPMLYRITTTMTMIRIAQP</sequence>
<protein>
    <submittedName>
        <fullName evidence="1">Uncharacterized protein</fullName>
    </submittedName>
</protein>
<dbReference type="EMBL" id="GG730047">
    <property type="protein sequence ID" value="EEZ92848.1"/>
    <property type="molecule type" value="Genomic_DNA"/>
</dbReference>
<gene>
    <name evidence="1" type="ORF">BJBARM4_0559</name>
</gene>
<reference evidence="1 2" key="1">
    <citation type="journal article" date="2010" name="Proc. Natl. Acad. Sci. U.S.A.">
        <title>Enigmatic, ultrasmall, uncultivated Archaea.</title>
        <authorList>
            <person name="Baker B.J."/>
            <person name="Comolli L.R."/>
            <person name="Dick G.J."/>
            <person name="Hauser L.J."/>
            <person name="Hyatt D."/>
            <person name="Dill B.D."/>
            <person name="Land M.L."/>
            <person name="Verberkmoes N.C."/>
            <person name="Hettich R.L."/>
            <person name="Banfield J.F."/>
        </authorList>
    </citation>
    <scope>NUCLEOTIDE SEQUENCE [LARGE SCALE GENOMIC DNA]</scope>
</reference>
<dbReference type="AlphaFoldDB" id="D2EFN8"/>
<evidence type="ECO:0000313" key="1">
    <source>
        <dbReference type="EMBL" id="EEZ92848.1"/>
    </source>
</evidence>
<dbReference type="Proteomes" id="UP000009375">
    <property type="component" value="Unassembled WGS sequence"/>
</dbReference>
<name>D2EFN8_PARA4</name>